<comment type="caution">
    <text evidence="1">The sequence shown here is derived from an EMBL/GenBank/DDBJ whole genome shotgun (WGS) entry which is preliminary data.</text>
</comment>
<gene>
    <name evidence="1" type="ORF">GSLYS_00010941001</name>
</gene>
<evidence type="ECO:0000313" key="2">
    <source>
        <dbReference type="Proteomes" id="UP001497497"/>
    </source>
</evidence>
<name>A0AAV2HXH7_LYMST</name>
<proteinExistence type="predicted"/>
<evidence type="ECO:0000313" key="1">
    <source>
        <dbReference type="EMBL" id="CAL1537028.1"/>
    </source>
</evidence>
<dbReference type="EMBL" id="CAXITT010000246">
    <property type="protein sequence ID" value="CAL1537028.1"/>
    <property type="molecule type" value="Genomic_DNA"/>
</dbReference>
<reference evidence="1 2" key="1">
    <citation type="submission" date="2024-04" db="EMBL/GenBank/DDBJ databases">
        <authorList>
            <consortium name="Genoscope - CEA"/>
            <person name="William W."/>
        </authorList>
    </citation>
    <scope>NUCLEOTIDE SEQUENCE [LARGE SCALE GENOMIC DNA]</scope>
</reference>
<feature type="non-terminal residue" evidence="1">
    <location>
        <position position="1"/>
    </location>
</feature>
<accession>A0AAV2HXH7</accession>
<organism evidence="1 2">
    <name type="scientific">Lymnaea stagnalis</name>
    <name type="common">Great pond snail</name>
    <name type="synonym">Helix stagnalis</name>
    <dbReference type="NCBI Taxonomy" id="6523"/>
    <lineage>
        <taxon>Eukaryota</taxon>
        <taxon>Metazoa</taxon>
        <taxon>Spiralia</taxon>
        <taxon>Lophotrochozoa</taxon>
        <taxon>Mollusca</taxon>
        <taxon>Gastropoda</taxon>
        <taxon>Heterobranchia</taxon>
        <taxon>Euthyneura</taxon>
        <taxon>Panpulmonata</taxon>
        <taxon>Hygrophila</taxon>
        <taxon>Lymnaeoidea</taxon>
        <taxon>Lymnaeidae</taxon>
        <taxon>Lymnaea</taxon>
    </lineage>
</organism>
<dbReference type="AlphaFoldDB" id="A0AAV2HXH7"/>
<dbReference type="Proteomes" id="UP001497497">
    <property type="component" value="Unassembled WGS sequence"/>
</dbReference>
<protein>
    <submittedName>
        <fullName evidence="1">Uncharacterized protein</fullName>
    </submittedName>
</protein>
<sequence>ENSVWALFSFYRYDNMRQFIVFVCLLNVAVGHVKIDNHDVGDSVTRGRDRFGGGVLISRDVIAQNPVDSRSIIDEINKLLVKAPHGISADEMRAFSKKLKHLLHAWIERKKLEVLDEEVTKFIKEITSSFSSVAALDLLNSDALGDEAYRVTVILQMLKRCKEEIQNALGPLCFIQYYDVGIFRVLGTVTCLPTHSEDLIIYINSSKNNDFKNLKKMVRNILTRKNATASSPKVIFNFTVDLYKVNLYKRDVYKRVSKKHFKI</sequence>
<keyword evidence="2" id="KW-1185">Reference proteome</keyword>